<evidence type="ECO:0000313" key="3">
    <source>
        <dbReference type="Proteomes" id="UP000054270"/>
    </source>
</evidence>
<evidence type="ECO:0000256" key="1">
    <source>
        <dbReference type="SAM" id="Phobius"/>
    </source>
</evidence>
<keyword evidence="3" id="KW-1185">Reference proteome</keyword>
<proteinExistence type="predicted"/>
<feature type="transmembrane region" description="Helical" evidence="1">
    <location>
        <begin position="12"/>
        <end position="31"/>
    </location>
</feature>
<evidence type="ECO:0000313" key="2">
    <source>
        <dbReference type="EMBL" id="KJA15445.1"/>
    </source>
</evidence>
<gene>
    <name evidence="2" type="ORF">HYPSUDRAFT_368212</name>
</gene>
<name>A0A0D2P4P3_HYPSF</name>
<organism evidence="2 3">
    <name type="scientific">Hypholoma sublateritium (strain FD-334 SS-4)</name>
    <dbReference type="NCBI Taxonomy" id="945553"/>
    <lineage>
        <taxon>Eukaryota</taxon>
        <taxon>Fungi</taxon>
        <taxon>Dikarya</taxon>
        <taxon>Basidiomycota</taxon>
        <taxon>Agaricomycotina</taxon>
        <taxon>Agaricomycetes</taxon>
        <taxon>Agaricomycetidae</taxon>
        <taxon>Agaricales</taxon>
        <taxon>Agaricineae</taxon>
        <taxon>Strophariaceae</taxon>
        <taxon>Hypholoma</taxon>
    </lineage>
</organism>
<dbReference type="EMBL" id="KN817644">
    <property type="protein sequence ID" value="KJA15445.1"/>
    <property type="molecule type" value="Genomic_DNA"/>
</dbReference>
<keyword evidence="1" id="KW-0812">Transmembrane</keyword>
<keyword evidence="1" id="KW-0472">Membrane</keyword>
<keyword evidence="1" id="KW-1133">Transmembrane helix</keyword>
<accession>A0A0D2P4P3</accession>
<reference evidence="3" key="1">
    <citation type="submission" date="2014-04" db="EMBL/GenBank/DDBJ databases">
        <title>Evolutionary Origins and Diversification of the Mycorrhizal Mutualists.</title>
        <authorList>
            <consortium name="DOE Joint Genome Institute"/>
            <consortium name="Mycorrhizal Genomics Consortium"/>
            <person name="Kohler A."/>
            <person name="Kuo A."/>
            <person name="Nagy L.G."/>
            <person name="Floudas D."/>
            <person name="Copeland A."/>
            <person name="Barry K.W."/>
            <person name="Cichocki N."/>
            <person name="Veneault-Fourrey C."/>
            <person name="LaButti K."/>
            <person name="Lindquist E.A."/>
            <person name="Lipzen A."/>
            <person name="Lundell T."/>
            <person name="Morin E."/>
            <person name="Murat C."/>
            <person name="Riley R."/>
            <person name="Ohm R."/>
            <person name="Sun H."/>
            <person name="Tunlid A."/>
            <person name="Henrissat B."/>
            <person name="Grigoriev I.V."/>
            <person name="Hibbett D.S."/>
            <person name="Martin F."/>
        </authorList>
    </citation>
    <scope>NUCLEOTIDE SEQUENCE [LARGE SCALE GENOMIC DNA]</scope>
    <source>
        <strain evidence="3">FD-334 SS-4</strain>
    </source>
</reference>
<dbReference type="Proteomes" id="UP000054270">
    <property type="component" value="Unassembled WGS sequence"/>
</dbReference>
<sequence length="60" mass="6537">MALYPTPALQDNILILLTVSLFLALLTYDVISYVGGASFPSVCLFTETDPVHTSKIPHLD</sequence>
<dbReference type="AlphaFoldDB" id="A0A0D2P4P3"/>
<protein>
    <submittedName>
        <fullName evidence="2">Uncharacterized protein</fullName>
    </submittedName>
</protein>